<dbReference type="EMBL" id="VUJU01003356">
    <property type="protein sequence ID" value="KAF0758195.1"/>
    <property type="molecule type" value="Genomic_DNA"/>
</dbReference>
<proteinExistence type="predicted"/>
<organism evidence="1 2">
    <name type="scientific">Aphis craccivora</name>
    <name type="common">Cowpea aphid</name>
    <dbReference type="NCBI Taxonomy" id="307492"/>
    <lineage>
        <taxon>Eukaryota</taxon>
        <taxon>Metazoa</taxon>
        <taxon>Ecdysozoa</taxon>
        <taxon>Arthropoda</taxon>
        <taxon>Hexapoda</taxon>
        <taxon>Insecta</taxon>
        <taxon>Pterygota</taxon>
        <taxon>Neoptera</taxon>
        <taxon>Paraneoptera</taxon>
        <taxon>Hemiptera</taxon>
        <taxon>Sternorrhyncha</taxon>
        <taxon>Aphidomorpha</taxon>
        <taxon>Aphidoidea</taxon>
        <taxon>Aphididae</taxon>
        <taxon>Aphidini</taxon>
        <taxon>Aphis</taxon>
        <taxon>Aphis</taxon>
    </lineage>
</organism>
<sequence length="510" mass="59284">MNEIYYLNINKQKPKGVLYQKYHNTIRKLRNHDLWNKKILNSKVVSSNTSNTINIYQNLLQIKRWLQYNVEPLEEVLIKWQETINIDFEFIYTGAGDLYFEKWSHLAPRIITLMKTNVKNGNNSRNVVVFTLLSSMKIPTTKSVEIDKLTKIKRITKTSIADARKSFMRLVPTTNDLYVQIQSEIDNCYSMKTTLQPFICIVGDDYITAKQFCDYYFNTYYKLPNIVKAVDVCFKIIHVFNLKYPMESVLVWTFIQSKKYFELHGVLNSFLTIITLNMNYVGYTNFLNCELWKQKMLLHPNKLVIPYFLYFDEFEVNNRLGSHSSSILAALFNSKDLKQLVNDKVFYNLINLENNGVELKFPDKCVKLYFSIGLIEGDNLGVNTVLGFSKSFLTNHFCRMDNSSTGVFATEIVSSLRNKINYSKDVSGRCHIILNLIKAGFFSLETLNSRKQGFDYGESEVGDMSPALKIFNLSNNNIKMTGREMQTFVNIFSILVGDFVPQNDPVWRYL</sequence>
<keyword evidence="2" id="KW-1185">Reference proteome</keyword>
<evidence type="ECO:0000313" key="2">
    <source>
        <dbReference type="Proteomes" id="UP000478052"/>
    </source>
</evidence>
<dbReference type="OrthoDB" id="6628180at2759"/>
<dbReference type="AlphaFoldDB" id="A0A6G0YM36"/>
<dbReference type="Proteomes" id="UP000478052">
    <property type="component" value="Unassembled WGS sequence"/>
</dbReference>
<gene>
    <name evidence="1" type="ORF">FWK35_00010292</name>
</gene>
<protein>
    <submittedName>
        <fullName evidence="1">Uncharacterized protein</fullName>
    </submittedName>
</protein>
<reference evidence="1 2" key="1">
    <citation type="submission" date="2019-08" db="EMBL/GenBank/DDBJ databases">
        <title>Whole genome of Aphis craccivora.</title>
        <authorList>
            <person name="Voronova N.V."/>
            <person name="Shulinski R.S."/>
            <person name="Bandarenka Y.V."/>
            <person name="Zhorov D.G."/>
            <person name="Warner D."/>
        </authorList>
    </citation>
    <scope>NUCLEOTIDE SEQUENCE [LARGE SCALE GENOMIC DNA]</scope>
    <source>
        <strain evidence="1">180601</strain>
        <tissue evidence="1">Whole Body</tissue>
    </source>
</reference>
<evidence type="ECO:0000313" key="1">
    <source>
        <dbReference type="EMBL" id="KAF0758195.1"/>
    </source>
</evidence>
<name>A0A6G0YM36_APHCR</name>
<accession>A0A6G0YM36</accession>
<comment type="caution">
    <text evidence="1">The sequence shown here is derived from an EMBL/GenBank/DDBJ whole genome shotgun (WGS) entry which is preliminary data.</text>
</comment>